<reference evidence="3" key="1">
    <citation type="journal article" date="2019" name="Int. J. Syst. Evol. Microbiol.">
        <title>The Global Catalogue of Microorganisms (GCM) 10K type strain sequencing project: providing services to taxonomists for standard genome sequencing and annotation.</title>
        <authorList>
            <consortium name="The Broad Institute Genomics Platform"/>
            <consortium name="The Broad Institute Genome Sequencing Center for Infectious Disease"/>
            <person name="Wu L."/>
            <person name="Ma J."/>
        </authorList>
    </citation>
    <scope>NUCLEOTIDE SEQUENCE [LARGE SCALE GENOMIC DNA]</scope>
    <source>
        <strain evidence="3">CCUG 36956</strain>
    </source>
</reference>
<dbReference type="EMBL" id="JBHSQN010000015">
    <property type="protein sequence ID" value="MFC6014097.1"/>
    <property type="molecule type" value="Genomic_DNA"/>
</dbReference>
<keyword evidence="3" id="KW-1185">Reference proteome</keyword>
<dbReference type="PROSITE" id="PS51257">
    <property type="entry name" value="PROKAR_LIPOPROTEIN"/>
    <property type="match status" value="1"/>
</dbReference>
<name>A0ABW1JYE7_9NOCA</name>
<feature type="chain" id="PRO_5046635656" evidence="1">
    <location>
        <begin position="18"/>
        <end position="162"/>
    </location>
</feature>
<proteinExistence type="predicted"/>
<dbReference type="Proteomes" id="UP001596223">
    <property type="component" value="Unassembled WGS sequence"/>
</dbReference>
<comment type="caution">
    <text evidence="2">The sequence shown here is derived from an EMBL/GenBank/DDBJ whole genome shotgun (WGS) entry which is preliminary data.</text>
</comment>
<keyword evidence="1" id="KW-0732">Signal</keyword>
<organism evidence="2 3">
    <name type="scientific">Nocardia lasii</name>
    <dbReference type="NCBI Taxonomy" id="1616107"/>
    <lineage>
        <taxon>Bacteria</taxon>
        <taxon>Bacillati</taxon>
        <taxon>Actinomycetota</taxon>
        <taxon>Actinomycetes</taxon>
        <taxon>Mycobacteriales</taxon>
        <taxon>Nocardiaceae</taxon>
        <taxon>Nocardia</taxon>
    </lineage>
</organism>
<evidence type="ECO:0000256" key="1">
    <source>
        <dbReference type="SAM" id="SignalP"/>
    </source>
</evidence>
<gene>
    <name evidence="2" type="ORF">ACFP3H_23830</name>
</gene>
<dbReference type="RefSeq" id="WP_378609296.1">
    <property type="nucleotide sequence ID" value="NZ_JBHSQN010000015.1"/>
</dbReference>
<feature type="signal peptide" evidence="1">
    <location>
        <begin position="1"/>
        <end position="17"/>
    </location>
</feature>
<accession>A0ABW1JYE7</accession>
<evidence type="ECO:0000313" key="3">
    <source>
        <dbReference type="Proteomes" id="UP001596223"/>
    </source>
</evidence>
<sequence length="162" mass="16942">MNRYVVAVGAVAVMALAGCSGDGEGSAAGTTTAPASATTTKMPPISLAQEAQPYVTAVDQRIAPCFDNGAVSAVNAMSAQCSQAITSTISALNEWFGRLHNGEPSTRKAIQGKIIDLEYWRDVCVPSQAQTPQRLSCVTFLPTNDVGISIMSAFSEDAKRGR</sequence>
<protein>
    <submittedName>
        <fullName evidence="2">Uncharacterized protein</fullName>
    </submittedName>
</protein>
<evidence type="ECO:0000313" key="2">
    <source>
        <dbReference type="EMBL" id="MFC6014097.1"/>
    </source>
</evidence>